<feature type="domain" description="Macro" evidence="6">
    <location>
        <begin position="1"/>
        <end position="203"/>
    </location>
</feature>
<name>A0AA89C852_PINIB</name>
<evidence type="ECO:0000256" key="5">
    <source>
        <dbReference type="ARBA" id="ARBA00023242"/>
    </source>
</evidence>
<evidence type="ECO:0000313" key="8">
    <source>
        <dbReference type="Proteomes" id="UP001186944"/>
    </source>
</evidence>
<dbReference type="Pfam" id="PF01661">
    <property type="entry name" value="Macro"/>
    <property type="match status" value="1"/>
</dbReference>
<dbReference type="InterPro" id="IPR002589">
    <property type="entry name" value="Macro_dom"/>
</dbReference>
<evidence type="ECO:0000256" key="2">
    <source>
        <dbReference type="ARBA" id="ARBA00022676"/>
    </source>
</evidence>
<dbReference type="GO" id="GO:1990404">
    <property type="term" value="F:NAD+-protein mono-ADP-ribosyltransferase activity"/>
    <property type="evidence" value="ECO:0007669"/>
    <property type="project" value="TreeGrafter"/>
</dbReference>
<comment type="subcellular location">
    <subcellularLocation>
        <location evidence="1">Nucleus</location>
    </subcellularLocation>
</comment>
<dbReference type="Proteomes" id="UP001186944">
    <property type="component" value="Unassembled WGS sequence"/>
</dbReference>
<dbReference type="InterPro" id="IPR043472">
    <property type="entry name" value="Macro_dom-like"/>
</dbReference>
<dbReference type="GO" id="GO:0005634">
    <property type="term" value="C:nucleus"/>
    <property type="evidence" value="ECO:0007669"/>
    <property type="project" value="UniProtKB-SubCell"/>
</dbReference>
<dbReference type="PANTHER" id="PTHR14453:SF70">
    <property type="entry name" value="PROTEIN MONO-ADP-RIBOSYLTRANSFERASE PARP9"/>
    <property type="match status" value="1"/>
</dbReference>
<evidence type="ECO:0000256" key="4">
    <source>
        <dbReference type="ARBA" id="ARBA00023027"/>
    </source>
</evidence>
<evidence type="ECO:0000256" key="1">
    <source>
        <dbReference type="ARBA" id="ARBA00004123"/>
    </source>
</evidence>
<gene>
    <name evidence="7" type="ORF">FSP39_013789</name>
</gene>
<dbReference type="SMART" id="SM00506">
    <property type="entry name" value="A1pp"/>
    <property type="match status" value="1"/>
</dbReference>
<dbReference type="SUPFAM" id="SSF52949">
    <property type="entry name" value="Macro domain-like"/>
    <property type="match status" value="1"/>
</dbReference>
<evidence type="ECO:0000259" key="6">
    <source>
        <dbReference type="PROSITE" id="PS51154"/>
    </source>
</evidence>
<dbReference type="AlphaFoldDB" id="A0AA89C852"/>
<dbReference type="InterPro" id="IPR052056">
    <property type="entry name" value="Mono-ARTD/PARP"/>
</dbReference>
<dbReference type="GO" id="GO:0060335">
    <property type="term" value="P:positive regulation of type II interferon-mediated signaling pathway"/>
    <property type="evidence" value="ECO:0007669"/>
    <property type="project" value="TreeGrafter"/>
</dbReference>
<proteinExistence type="predicted"/>
<keyword evidence="8" id="KW-1185">Reference proteome</keyword>
<evidence type="ECO:0000313" key="7">
    <source>
        <dbReference type="EMBL" id="KAK3104946.1"/>
    </source>
</evidence>
<dbReference type="GO" id="GO:0010629">
    <property type="term" value="P:negative regulation of gene expression"/>
    <property type="evidence" value="ECO:0007669"/>
    <property type="project" value="TreeGrafter"/>
</dbReference>
<dbReference type="GO" id="GO:0070212">
    <property type="term" value="P:protein poly-ADP-ribosylation"/>
    <property type="evidence" value="ECO:0007669"/>
    <property type="project" value="TreeGrafter"/>
</dbReference>
<dbReference type="GO" id="GO:0003714">
    <property type="term" value="F:transcription corepressor activity"/>
    <property type="evidence" value="ECO:0007669"/>
    <property type="project" value="TreeGrafter"/>
</dbReference>
<dbReference type="GO" id="GO:0005737">
    <property type="term" value="C:cytoplasm"/>
    <property type="evidence" value="ECO:0007669"/>
    <property type="project" value="TreeGrafter"/>
</dbReference>
<evidence type="ECO:0000256" key="3">
    <source>
        <dbReference type="ARBA" id="ARBA00022679"/>
    </source>
</evidence>
<organism evidence="7 8">
    <name type="scientific">Pinctada imbricata</name>
    <name type="common">Atlantic pearl-oyster</name>
    <name type="synonym">Pinctada martensii</name>
    <dbReference type="NCBI Taxonomy" id="66713"/>
    <lineage>
        <taxon>Eukaryota</taxon>
        <taxon>Metazoa</taxon>
        <taxon>Spiralia</taxon>
        <taxon>Lophotrochozoa</taxon>
        <taxon>Mollusca</taxon>
        <taxon>Bivalvia</taxon>
        <taxon>Autobranchia</taxon>
        <taxon>Pteriomorphia</taxon>
        <taxon>Pterioida</taxon>
        <taxon>Pterioidea</taxon>
        <taxon>Pteriidae</taxon>
        <taxon>Pinctada</taxon>
    </lineage>
</organism>
<reference evidence="7" key="1">
    <citation type="submission" date="2019-08" db="EMBL/GenBank/DDBJ databases">
        <title>The improved chromosome-level genome for the pearl oyster Pinctada fucata martensii using PacBio sequencing and Hi-C.</title>
        <authorList>
            <person name="Zheng Z."/>
        </authorList>
    </citation>
    <scope>NUCLEOTIDE SEQUENCE</scope>
    <source>
        <strain evidence="7">ZZ-2019</strain>
        <tissue evidence="7">Adductor muscle</tissue>
    </source>
</reference>
<keyword evidence="5" id="KW-0539">Nucleus</keyword>
<dbReference type="EMBL" id="VSWD01000004">
    <property type="protein sequence ID" value="KAK3104946.1"/>
    <property type="molecule type" value="Genomic_DNA"/>
</dbReference>
<keyword evidence="3" id="KW-0808">Transferase</keyword>
<dbReference type="Gene3D" id="3.40.220.10">
    <property type="entry name" value="Leucine Aminopeptidase, subunit E, domain 1"/>
    <property type="match status" value="1"/>
</dbReference>
<keyword evidence="2" id="KW-0328">Glycosyltransferase</keyword>
<accession>A0AA89C852</accession>
<dbReference type="GO" id="GO:0003950">
    <property type="term" value="F:NAD+ poly-ADP-ribosyltransferase activity"/>
    <property type="evidence" value="ECO:0007669"/>
    <property type="project" value="TreeGrafter"/>
</dbReference>
<dbReference type="PROSITE" id="PS51154">
    <property type="entry name" value="MACRO"/>
    <property type="match status" value="1"/>
</dbReference>
<dbReference type="GO" id="GO:0044389">
    <property type="term" value="F:ubiquitin-like protein ligase binding"/>
    <property type="evidence" value="ECO:0007669"/>
    <property type="project" value="TreeGrafter"/>
</dbReference>
<sequence>MHQFQKALHFLFNFKADVIVNTIGIDLDLNIGGVSKGILKEAGEGIQKECNMQCKRASYGKVIVTSSGNIQSCKAIFHGSLPYWTPSGQFSLKVLMSFVYDCLNLASARNYNSIAFPSMGTGKLEYPKREVATAMWDAVEMFSQKNPTSSVKKVTFVLFRSDAKVIPVSDTIITNFTNCLSRAVVMYLLLGASELRVKNNYFV</sequence>
<protein>
    <recommendedName>
        <fullName evidence="6">Macro domain-containing protein</fullName>
    </recommendedName>
</protein>
<dbReference type="PANTHER" id="PTHR14453">
    <property type="entry name" value="PARP/ZINC FINGER CCCH TYPE DOMAIN CONTAINING PROTEIN"/>
    <property type="match status" value="1"/>
</dbReference>
<comment type="caution">
    <text evidence="7">The sequence shown here is derived from an EMBL/GenBank/DDBJ whole genome shotgun (WGS) entry which is preliminary data.</text>
</comment>
<keyword evidence="4" id="KW-0520">NAD</keyword>